<evidence type="ECO:0000313" key="2">
    <source>
        <dbReference type="EMBL" id="CAA9419099.1"/>
    </source>
</evidence>
<feature type="non-terminal residue" evidence="2">
    <location>
        <position position="37"/>
    </location>
</feature>
<dbReference type="AlphaFoldDB" id="A0A6J4PQ19"/>
<gene>
    <name evidence="2" type="ORF">AVDCRST_MAG64-2762</name>
</gene>
<feature type="region of interest" description="Disordered" evidence="1">
    <location>
        <begin position="1"/>
        <end position="37"/>
    </location>
</feature>
<feature type="non-terminal residue" evidence="2">
    <location>
        <position position="1"/>
    </location>
</feature>
<accession>A0A6J4PQ19</accession>
<name>A0A6J4PQ19_9BACT</name>
<evidence type="ECO:0000256" key="1">
    <source>
        <dbReference type="SAM" id="MobiDB-lite"/>
    </source>
</evidence>
<proteinExistence type="predicted"/>
<protein>
    <submittedName>
        <fullName evidence="2">Uncharacterized protein</fullName>
    </submittedName>
</protein>
<reference evidence="2" key="1">
    <citation type="submission" date="2020-02" db="EMBL/GenBank/DDBJ databases">
        <authorList>
            <person name="Meier V. D."/>
        </authorList>
    </citation>
    <scope>NUCLEOTIDE SEQUENCE</scope>
    <source>
        <strain evidence="2">AVDCRST_MAG64</strain>
    </source>
</reference>
<organism evidence="2">
    <name type="scientific">uncultured Phycisphaerae bacterium</name>
    <dbReference type="NCBI Taxonomy" id="904963"/>
    <lineage>
        <taxon>Bacteria</taxon>
        <taxon>Pseudomonadati</taxon>
        <taxon>Planctomycetota</taxon>
        <taxon>Phycisphaerae</taxon>
        <taxon>environmental samples</taxon>
    </lineage>
</organism>
<sequence>DRHGPELSPRRRHVPAGPGGRRGDRPPQNPPLDRSRW</sequence>
<dbReference type="EMBL" id="CADCUQ010000624">
    <property type="protein sequence ID" value="CAA9419099.1"/>
    <property type="molecule type" value="Genomic_DNA"/>
</dbReference>